<dbReference type="InterPro" id="IPR053164">
    <property type="entry name" value="IS1016-like_transposase"/>
</dbReference>
<protein>
    <recommendedName>
        <fullName evidence="1">ISXO2-like transposase domain-containing protein</fullName>
    </recommendedName>
</protein>
<dbReference type="Proteomes" id="UP000078492">
    <property type="component" value="Unassembled WGS sequence"/>
</dbReference>
<dbReference type="SMART" id="SM01126">
    <property type="entry name" value="DDE_Tnp_IS1595"/>
    <property type="match status" value="1"/>
</dbReference>
<proteinExistence type="predicted"/>
<dbReference type="STRING" id="471704.A0A151JAB6"/>
<dbReference type="EMBL" id="KQ979294">
    <property type="protein sequence ID" value="KYN21998.1"/>
    <property type="molecule type" value="Genomic_DNA"/>
</dbReference>
<gene>
    <name evidence="2" type="ORF">ALC57_05610</name>
</gene>
<organism evidence="2 3">
    <name type="scientific">Trachymyrmex cornetzi</name>
    <dbReference type="NCBI Taxonomy" id="471704"/>
    <lineage>
        <taxon>Eukaryota</taxon>
        <taxon>Metazoa</taxon>
        <taxon>Ecdysozoa</taxon>
        <taxon>Arthropoda</taxon>
        <taxon>Hexapoda</taxon>
        <taxon>Insecta</taxon>
        <taxon>Pterygota</taxon>
        <taxon>Neoptera</taxon>
        <taxon>Endopterygota</taxon>
        <taxon>Hymenoptera</taxon>
        <taxon>Apocrita</taxon>
        <taxon>Aculeata</taxon>
        <taxon>Formicoidea</taxon>
        <taxon>Formicidae</taxon>
        <taxon>Myrmicinae</taxon>
        <taxon>Trachymyrmex</taxon>
    </lineage>
</organism>
<keyword evidence="3" id="KW-1185">Reference proteome</keyword>
<evidence type="ECO:0000313" key="3">
    <source>
        <dbReference type="Proteomes" id="UP000078492"/>
    </source>
</evidence>
<dbReference type="PANTHER" id="PTHR47163:SF2">
    <property type="entry name" value="SI:DKEY-17M8.2"/>
    <property type="match status" value="1"/>
</dbReference>
<dbReference type="InterPro" id="IPR024445">
    <property type="entry name" value="Tnp_ISXO2-like"/>
</dbReference>
<name>A0A151JAB6_9HYME</name>
<dbReference type="AlphaFoldDB" id="A0A151JAB6"/>
<dbReference type="PANTHER" id="PTHR47163">
    <property type="entry name" value="DDE_TNP_IS1595 DOMAIN-CONTAINING PROTEIN"/>
    <property type="match status" value="1"/>
</dbReference>
<feature type="domain" description="ISXO2-like transposase" evidence="1">
    <location>
        <begin position="139"/>
        <end position="305"/>
    </location>
</feature>
<sequence length="341" mass="39839">MLSDFICLTSNRDNLIEFIIQHAVLTAIINCNECGSIVNLNKETLMFTYNKRRLVKNIHKKRVSTQCRFKESARIGTWFGKSTTDIKLICRLTAYFIMLPPPRVQFLTSDTGLSKHTVIDWLNFCREVCVYWAQKQNEMLGGPGHTVEVDEAKFGRRKYNRGRIVEGHWVFGGIDRESKKIFLVPVQDRTQETLLKHIKERILPGSIIISDCWKAYNCLDNKAFQHLTVNHSYNFVDPDTGKVCFIKYIDQINMEFANILFFIFTGAHTQNIERVWREVRANIPKYGIISRHFVGYLSEYLFKRNHILENRIDSFFDEISRLYPPKPNVQCQEQASSSNLH</sequence>
<dbReference type="Pfam" id="PF12762">
    <property type="entry name" value="DDE_Tnp_IS1595"/>
    <property type="match status" value="1"/>
</dbReference>
<reference evidence="2 3" key="1">
    <citation type="submission" date="2015-09" db="EMBL/GenBank/DDBJ databases">
        <title>Trachymyrmex cornetzi WGS genome.</title>
        <authorList>
            <person name="Nygaard S."/>
            <person name="Hu H."/>
            <person name="Boomsma J."/>
            <person name="Zhang G."/>
        </authorList>
    </citation>
    <scope>NUCLEOTIDE SEQUENCE [LARGE SCALE GENOMIC DNA]</scope>
    <source>
        <strain evidence="2">Tcor2-1</strain>
        <tissue evidence="2">Whole body</tissue>
    </source>
</reference>
<accession>A0A151JAB6</accession>
<evidence type="ECO:0000259" key="1">
    <source>
        <dbReference type="SMART" id="SM01126"/>
    </source>
</evidence>
<evidence type="ECO:0000313" key="2">
    <source>
        <dbReference type="EMBL" id="KYN21998.1"/>
    </source>
</evidence>